<dbReference type="RefSeq" id="WP_011129376.1">
    <property type="nucleotide sequence ID" value="NC_005070.1"/>
</dbReference>
<keyword evidence="13" id="KW-1185">Reference proteome</keyword>
<keyword evidence="5 9" id="KW-0227">DNA damage</keyword>
<evidence type="ECO:0000256" key="2">
    <source>
        <dbReference type="ARBA" id="ARBA00009441"/>
    </source>
</evidence>
<evidence type="ECO:0000256" key="9">
    <source>
        <dbReference type="PIRNR" id="PIRNR003128"/>
    </source>
</evidence>
<dbReference type="EMBL" id="BX569695">
    <property type="protein sequence ID" value="CAE09038.1"/>
    <property type="molecule type" value="Genomic_DNA"/>
</dbReference>
<keyword evidence="7 9" id="KW-0234">DNA repair</keyword>
<evidence type="ECO:0000256" key="1">
    <source>
        <dbReference type="ARBA" id="ARBA00003618"/>
    </source>
</evidence>
<keyword evidence="6" id="KW-0067">ATP-binding</keyword>
<feature type="domain" description="RecF/RecN/SMC N-terminal" evidence="11">
    <location>
        <begin position="5"/>
        <end position="515"/>
    </location>
</feature>
<accession>Q7U3A9</accession>
<evidence type="ECO:0000256" key="4">
    <source>
        <dbReference type="ARBA" id="ARBA00022741"/>
    </source>
</evidence>
<dbReference type="GO" id="GO:0043590">
    <property type="term" value="C:bacterial nucleoid"/>
    <property type="evidence" value="ECO:0007669"/>
    <property type="project" value="TreeGrafter"/>
</dbReference>
<dbReference type="GO" id="GO:0006310">
    <property type="term" value="P:DNA recombination"/>
    <property type="evidence" value="ECO:0007669"/>
    <property type="project" value="InterPro"/>
</dbReference>
<gene>
    <name evidence="12" type="primary">recN</name>
    <name evidence="12" type="ordered locus">SYNW2523</name>
</gene>
<dbReference type="GO" id="GO:0009432">
    <property type="term" value="P:SOS response"/>
    <property type="evidence" value="ECO:0007669"/>
    <property type="project" value="TreeGrafter"/>
</dbReference>
<feature type="coiled-coil region" evidence="10">
    <location>
        <begin position="176"/>
        <end position="210"/>
    </location>
</feature>
<dbReference type="GO" id="GO:0006281">
    <property type="term" value="P:DNA repair"/>
    <property type="evidence" value="ECO:0007669"/>
    <property type="project" value="UniProtKB-KW"/>
</dbReference>
<dbReference type="Pfam" id="PF02463">
    <property type="entry name" value="SMC_N"/>
    <property type="match status" value="1"/>
</dbReference>
<sequence length="560" mass="61788">MLTGLQLQNIALIDRLELEFGSGFTVLTGETGAGKSLLLDALDAVLGGAQGSAGQRLLREGSERSRIEASFQLTPILRAWLSDGDFESEDELLVSREWKRLDGERWSSRSRLNGTPVNRQQLLSLRPLLIDLTVQGQTQLLSKPGQQRQWLDRLGGSSLAALRADVAAAWQGWCESATALEAVEREQQRCEEERAEQEALLEQLEAAGLEDPGEQEQLEQDQDRLVHGVRLQEGLAQLFRRFRDGADQAPSLQDHLAASVQELQVMAQLDGSLTGVKDQALDLEANVEELLRSLDHYSLALESDPEHLDRIQERLAELKRLQRRHGLDLAGLIDRRDGLRQRLGDRGFEADLQRLRMVEQSQRQQRDQANAALRQARSQAAIDLQASLLKLLPPMGLANVRFEVDLRYAEPADHGADAVSFLFSANPGQPLAPLVEVASGGEMSRFLLALKTTLAAVDGSSTLLFDEIDAGVSGRVSGAMADLLRSLGEQRQVFCVTHQPLVAAAADHHLRINKEVKEGVTYSRVSRLRDTRERQQELAELAGGDQADLYAASLLAQRSA</sequence>
<comment type="similarity">
    <text evidence="2 9">Belongs to the RecN family.</text>
</comment>
<evidence type="ECO:0000313" key="13">
    <source>
        <dbReference type="Proteomes" id="UP000001422"/>
    </source>
</evidence>
<dbReference type="Proteomes" id="UP000001422">
    <property type="component" value="Chromosome"/>
</dbReference>
<reference evidence="12 13" key="1">
    <citation type="journal article" date="2003" name="Nature">
        <title>The genome of a motile marine Synechococcus.</title>
        <authorList>
            <person name="Palenik B."/>
            <person name="Brahamsha B."/>
            <person name="Larimer F."/>
            <person name="Land M."/>
            <person name="Hauser L."/>
            <person name="Chain P."/>
            <person name="Lamerdin J."/>
            <person name="Regala W."/>
            <person name="Allen E.A."/>
            <person name="McCarren J."/>
            <person name="Paulsen I."/>
            <person name="Dufresne A."/>
            <person name="Partensky F."/>
            <person name="Webb E."/>
            <person name="Waterbury J."/>
        </authorList>
    </citation>
    <scope>NUCLEOTIDE SEQUENCE [LARGE SCALE GENOMIC DNA]</scope>
    <source>
        <strain evidence="12 13">WH8102</strain>
    </source>
</reference>
<dbReference type="GO" id="GO:0005524">
    <property type="term" value="F:ATP binding"/>
    <property type="evidence" value="ECO:0007669"/>
    <property type="project" value="UniProtKB-KW"/>
</dbReference>
<name>Q7U3A9_PARMW</name>
<proteinExistence type="inferred from homology"/>
<dbReference type="PANTHER" id="PTHR11059:SF0">
    <property type="entry name" value="DNA REPAIR PROTEIN RECN"/>
    <property type="match status" value="1"/>
</dbReference>
<dbReference type="InterPro" id="IPR004604">
    <property type="entry name" value="DNA_recomb/repair_RecN"/>
</dbReference>
<evidence type="ECO:0000256" key="10">
    <source>
        <dbReference type="SAM" id="Coils"/>
    </source>
</evidence>
<evidence type="ECO:0000259" key="11">
    <source>
        <dbReference type="Pfam" id="PF02463"/>
    </source>
</evidence>
<dbReference type="AlphaFoldDB" id="Q7U3A9"/>
<dbReference type="InterPro" id="IPR027417">
    <property type="entry name" value="P-loop_NTPase"/>
</dbReference>
<dbReference type="SUPFAM" id="SSF52540">
    <property type="entry name" value="P-loop containing nucleoside triphosphate hydrolases"/>
    <property type="match status" value="1"/>
</dbReference>
<dbReference type="NCBIfam" id="TIGR00634">
    <property type="entry name" value="recN"/>
    <property type="match status" value="1"/>
</dbReference>
<dbReference type="KEGG" id="syw:SYNW2523"/>
<evidence type="ECO:0000256" key="3">
    <source>
        <dbReference type="ARBA" id="ARBA00021315"/>
    </source>
</evidence>
<dbReference type="HOGENOM" id="CLU_018297_3_1_3"/>
<protein>
    <recommendedName>
        <fullName evidence="3 9">DNA repair protein RecN</fullName>
    </recommendedName>
    <alternativeName>
        <fullName evidence="8 9">Recombination protein N</fullName>
    </alternativeName>
</protein>
<dbReference type="STRING" id="84588.SYNW2523"/>
<keyword evidence="10" id="KW-0175">Coiled coil</keyword>
<dbReference type="eggNOG" id="COG0497">
    <property type="taxonomic scope" value="Bacteria"/>
</dbReference>
<evidence type="ECO:0000256" key="6">
    <source>
        <dbReference type="ARBA" id="ARBA00022840"/>
    </source>
</evidence>
<keyword evidence="4" id="KW-0547">Nucleotide-binding</keyword>
<dbReference type="InterPro" id="IPR003395">
    <property type="entry name" value="RecF/RecN/SMC_N"/>
</dbReference>
<dbReference type="CDD" id="cd03241">
    <property type="entry name" value="ABC_RecN"/>
    <property type="match status" value="1"/>
</dbReference>
<dbReference type="PANTHER" id="PTHR11059">
    <property type="entry name" value="DNA REPAIR PROTEIN RECN"/>
    <property type="match status" value="1"/>
</dbReference>
<dbReference type="Gene3D" id="3.40.50.300">
    <property type="entry name" value="P-loop containing nucleotide triphosphate hydrolases"/>
    <property type="match status" value="2"/>
</dbReference>
<comment type="function">
    <text evidence="1 9">May be involved in recombinational repair of damaged DNA.</text>
</comment>
<dbReference type="PIRSF" id="PIRSF003128">
    <property type="entry name" value="RecN"/>
    <property type="match status" value="1"/>
</dbReference>
<evidence type="ECO:0000256" key="8">
    <source>
        <dbReference type="ARBA" id="ARBA00033408"/>
    </source>
</evidence>
<evidence type="ECO:0000256" key="7">
    <source>
        <dbReference type="ARBA" id="ARBA00023204"/>
    </source>
</evidence>
<evidence type="ECO:0000313" key="12">
    <source>
        <dbReference type="EMBL" id="CAE09038.1"/>
    </source>
</evidence>
<evidence type="ECO:0000256" key="5">
    <source>
        <dbReference type="ARBA" id="ARBA00022763"/>
    </source>
</evidence>
<organism evidence="12 13">
    <name type="scientific">Parasynechococcus marenigrum (strain WH8102)</name>
    <dbReference type="NCBI Taxonomy" id="84588"/>
    <lineage>
        <taxon>Bacteria</taxon>
        <taxon>Bacillati</taxon>
        <taxon>Cyanobacteriota</taxon>
        <taxon>Cyanophyceae</taxon>
        <taxon>Synechococcales</taxon>
        <taxon>Prochlorococcaceae</taxon>
        <taxon>Parasynechococcus</taxon>
        <taxon>Parasynechococcus marenigrum</taxon>
    </lineage>
</organism>